<dbReference type="GO" id="GO:0004518">
    <property type="term" value="F:nuclease activity"/>
    <property type="evidence" value="ECO:0007669"/>
    <property type="project" value="UniProtKB-KW"/>
</dbReference>
<gene>
    <name evidence="5 7" type="primary">yqgF</name>
    <name evidence="7" type="ORF">BUCINSTRO3249_0371</name>
</gene>
<evidence type="ECO:0000313" key="8">
    <source>
        <dbReference type="Proteomes" id="UP000271849"/>
    </source>
</evidence>
<dbReference type="NCBIfam" id="TIGR00250">
    <property type="entry name" value="RNAse_H_YqgF"/>
    <property type="match status" value="1"/>
</dbReference>
<dbReference type="Gene3D" id="3.30.420.140">
    <property type="entry name" value="YqgF/RNase H-like domain"/>
    <property type="match status" value="1"/>
</dbReference>
<evidence type="ECO:0000256" key="1">
    <source>
        <dbReference type="ARBA" id="ARBA00022490"/>
    </source>
</evidence>
<dbReference type="EC" id="3.1.-.-" evidence="5"/>
<dbReference type="EMBL" id="LR025085">
    <property type="protein sequence ID" value="VAX76863.1"/>
    <property type="molecule type" value="Genomic_DNA"/>
</dbReference>
<dbReference type="SMART" id="SM00732">
    <property type="entry name" value="YqgFc"/>
    <property type="match status" value="1"/>
</dbReference>
<dbReference type="PANTHER" id="PTHR33317">
    <property type="entry name" value="POLYNUCLEOTIDYL TRANSFERASE, RIBONUCLEASE H-LIKE SUPERFAMILY PROTEIN"/>
    <property type="match status" value="1"/>
</dbReference>
<evidence type="ECO:0000256" key="5">
    <source>
        <dbReference type="HAMAP-Rule" id="MF_00651"/>
    </source>
</evidence>
<accession>A0A3B1DX34</accession>
<dbReference type="STRING" id="1921549.GCA_900128825_00372"/>
<dbReference type="RefSeq" id="WP_158349226.1">
    <property type="nucleotide sequence ID" value="NZ_LR025085.1"/>
</dbReference>
<evidence type="ECO:0000313" key="7">
    <source>
        <dbReference type="EMBL" id="VAX76863.1"/>
    </source>
</evidence>
<keyword evidence="4 5" id="KW-0378">Hydrolase</keyword>
<reference evidence="8" key="1">
    <citation type="submission" date="2018-09" db="EMBL/GenBank/DDBJ databases">
        <authorList>
            <person name="Manzano-Marin A."/>
            <person name="Manzano-Marin A."/>
        </authorList>
    </citation>
    <scope>NUCLEOTIDE SEQUENCE [LARGE SCALE GENOMIC DNA]</scope>
    <source>
        <strain evidence="8">BuCistrobi</strain>
    </source>
</reference>
<evidence type="ECO:0000256" key="3">
    <source>
        <dbReference type="ARBA" id="ARBA00022722"/>
    </source>
</evidence>
<dbReference type="OrthoDB" id="9796140at2"/>
<dbReference type="GO" id="GO:0000967">
    <property type="term" value="P:rRNA 5'-end processing"/>
    <property type="evidence" value="ECO:0007669"/>
    <property type="project" value="UniProtKB-UniRule"/>
</dbReference>
<dbReference type="Proteomes" id="UP000271849">
    <property type="component" value="Chromosome"/>
</dbReference>
<dbReference type="GO" id="GO:0016788">
    <property type="term" value="F:hydrolase activity, acting on ester bonds"/>
    <property type="evidence" value="ECO:0007669"/>
    <property type="project" value="UniProtKB-UniRule"/>
</dbReference>
<dbReference type="SUPFAM" id="SSF53098">
    <property type="entry name" value="Ribonuclease H-like"/>
    <property type="match status" value="1"/>
</dbReference>
<evidence type="ECO:0000259" key="6">
    <source>
        <dbReference type="SMART" id="SM00732"/>
    </source>
</evidence>
<proteinExistence type="inferred from homology"/>
<comment type="function">
    <text evidence="5">Could be a nuclease involved in processing of the 5'-end of pre-16S rRNA.</text>
</comment>
<dbReference type="HAMAP" id="MF_00651">
    <property type="entry name" value="Nuclease_YqgF"/>
    <property type="match status" value="1"/>
</dbReference>
<protein>
    <recommendedName>
        <fullName evidence="5">Putative pre-16S rRNA nuclease</fullName>
        <ecNumber evidence="5">3.1.-.-</ecNumber>
    </recommendedName>
</protein>
<keyword evidence="1 5" id="KW-0963">Cytoplasm</keyword>
<sequence>MIVLCFDYGIKKIGLAIAETQLNYSTPIRSIFNDKKKYFWKKIYLTINEWNPECIIIGYPYNINKKINKKIRKFSFQIKKKFKKPIFLYNENYSSKEAQSFYTKKSSYCIHSVSAKIILDGWLQTNYMKNIQ</sequence>
<dbReference type="InterPro" id="IPR006641">
    <property type="entry name" value="YqgF/RNaseH-like_dom"/>
</dbReference>
<keyword evidence="2 5" id="KW-0690">Ribosome biogenesis</keyword>
<dbReference type="Pfam" id="PF03652">
    <property type="entry name" value="RuvX"/>
    <property type="match status" value="1"/>
</dbReference>
<dbReference type="GO" id="GO:0005829">
    <property type="term" value="C:cytosol"/>
    <property type="evidence" value="ECO:0007669"/>
    <property type="project" value="TreeGrafter"/>
</dbReference>
<feature type="domain" description="YqgF/RNase H-like" evidence="6">
    <location>
        <begin position="1"/>
        <end position="98"/>
    </location>
</feature>
<dbReference type="InterPro" id="IPR037027">
    <property type="entry name" value="YqgF/RNaseH-like_dom_sf"/>
</dbReference>
<evidence type="ECO:0000256" key="2">
    <source>
        <dbReference type="ARBA" id="ARBA00022517"/>
    </source>
</evidence>
<comment type="subcellular location">
    <subcellularLocation>
        <location evidence="5">Cytoplasm</location>
    </subcellularLocation>
</comment>
<keyword evidence="3 5" id="KW-0540">Nuclease</keyword>
<dbReference type="InterPro" id="IPR005227">
    <property type="entry name" value="YqgF"/>
</dbReference>
<dbReference type="InterPro" id="IPR012337">
    <property type="entry name" value="RNaseH-like_sf"/>
</dbReference>
<evidence type="ECO:0000256" key="4">
    <source>
        <dbReference type="ARBA" id="ARBA00022801"/>
    </source>
</evidence>
<name>A0A3B1DX34_9GAMM</name>
<dbReference type="PANTHER" id="PTHR33317:SF4">
    <property type="entry name" value="POLYNUCLEOTIDYL TRANSFERASE, RIBONUCLEASE H-LIKE SUPERFAMILY PROTEIN"/>
    <property type="match status" value="1"/>
</dbReference>
<comment type="similarity">
    <text evidence="5">Belongs to the YqgF HJR family.</text>
</comment>
<organism evidence="7 8">
    <name type="scientific">Buchnera aphidicola</name>
    <name type="common">Cinara strobi</name>
    <dbReference type="NCBI Taxonomy" id="1921549"/>
    <lineage>
        <taxon>Bacteria</taxon>
        <taxon>Pseudomonadati</taxon>
        <taxon>Pseudomonadota</taxon>
        <taxon>Gammaproteobacteria</taxon>
        <taxon>Enterobacterales</taxon>
        <taxon>Erwiniaceae</taxon>
        <taxon>Buchnera</taxon>
    </lineage>
</organism>
<dbReference type="AlphaFoldDB" id="A0A3B1DX34"/>